<dbReference type="Gene3D" id="3.40.50.11350">
    <property type="match status" value="1"/>
</dbReference>
<dbReference type="Proteomes" id="UP001448207">
    <property type="component" value="Unassembled WGS sequence"/>
</dbReference>
<proteinExistence type="predicted"/>
<protein>
    <submittedName>
        <fullName evidence="1">Uncharacterized protein</fullName>
    </submittedName>
</protein>
<reference evidence="1 2" key="1">
    <citation type="submission" date="2024-04" db="EMBL/GenBank/DDBJ databases">
        <title>Symmetric and asymmetric DNA N6-adenine methylation regulates different biological responses in Mucorales.</title>
        <authorList>
            <consortium name="Lawrence Berkeley National Laboratory"/>
            <person name="Lax C."/>
            <person name="Mondo S.J."/>
            <person name="Osorio-Concepcion M."/>
            <person name="Muszewska A."/>
            <person name="Corrochano-Luque M."/>
            <person name="Gutierrez G."/>
            <person name="Riley R."/>
            <person name="Lipzen A."/>
            <person name="Guo J."/>
            <person name="Hundley H."/>
            <person name="Amirebrahimi M."/>
            <person name="Ng V."/>
            <person name="Lorenzo-Gutierrez D."/>
            <person name="Binder U."/>
            <person name="Yang J."/>
            <person name="Song Y."/>
            <person name="Canovas D."/>
            <person name="Navarro E."/>
            <person name="Freitag M."/>
            <person name="Gabaldon T."/>
            <person name="Grigoriev I.V."/>
            <person name="Corrochano L.M."/>
            <person name="Nicolas F.E."/>
            <person name="Garre V."/>
        </authorList>
    </citation>
    <scope>NUCLEOTIDE SEQUENCE [LARGE SCALE GENOMIC DNA]</scope>
    <source>
        <strain evidence="1 2">L51</strain>
    </source>
</reference>
<evidence type="ECO:0000313" key="1">
    <source>
        <dbReference type="EMBL" id="KAL0074253.1"/>
    </source>
</evidence>
<keyword evidence="2" id="KW-1185">Reference proteome</keyword>
<organism evidence="1 2">
    <name type="scientific">Phycomyces blakesleeanus</name>
    <dbReference type="NCBI Taxonomy" id="4837"/>
    <lineage>
        <taxon>Eukaryota</taxon>
        <taxon>Fungi</taxon>
        <taxon>Fungi incertae sedis</taxon>
        <taxon>Mucoromycota</taxon>
        <taxon>Mucoromycotina</taxon>
        <taxon>Mucoromycetes</taxon>
        <taxon>Mucorales</taxon>
        <taxon>Phycomycetaceae</taxon>
        <taxon>Phycomyces</taxon>
    </lineage>
</organism>
<accession>A0ABR3AKT8</accession>
<sequence>MPRDELTEHLSWLTTPKNFNVICQEPTSGLLRTYVRRSKCEEYINFGAMAWTDLHDFTPLLPHVRIRFHDVVSLPLIQRELGVSENETFEYRDRQLYDWRLYEDPKVAREILANGTNYVDSFTGRRYYKVFTPQQWQDRPERLLQLGGVFGSTRLTLQKPEHIELQRTIGSVLQYRRDNLLGDTVRGIVEHLGGPGSFLSLHFRTGDAPFRGQVEANLEMFIRTMANITGAPVMLPVEAVEKENSPAWRLEGLQSQSRFQLIPPEDLTTPPWSLFCSPVPADRTKSLQNLNARVLVYIATDHEDPRALDSTILPWFDHFPCTVTLRDIPSALLEPLDGIRDLVDPSKSLRPFLIPLVDAMVAAHAREILTTPRSTYSRYIESLNRAWVPRDL</sequence>
<gene>
    <name evidence="1" type="ORF">J3Q64DRAFT_1649292</name>
</gene>
<dbReference type="EMBL" id="JBCLYO010000043">
    <property type="protein sequence ID" value="KAL0074253.1"/>
    <property type="molecule type" value="Genomic_DNA"/>
</dbReference>
<name>A0ABR3AKT8_PHYBL</name>
<evidence type="ECO:0000313" key="2">
    <source>
        <dbReference type="Proteomes" id="UP001448207"/>
    </source>
</evidence>
<comment type="caution">
    <text evidence="1">The sequence shown here is derived from an EMBL/GenBank/DDBJ whole genome shotgun (WGS) entry which is preliminary data.</text>
</comment>